<organism evidence="1 2">
    <name type="scientific">Kribbella orskensis</name>
    <dbReference type="NCBI Taxonomy" id="2512216"/>
    <lineage>
        <taxon>Bacteria</taxon>
        <taxon>Bacillati</taxon>
        <taxon>Actinomycetota</taxon>
        <taxon>Actinomycetes</taxon>
        <taxon>Propionibacteriales</taxon>
        <taxon>Kribbellaceae</taxon>
        <taxon>Kribbella</taxon>
    </lineage>
</organism>
<dbReference type="EMBL" id="SLWM01000024">
    <property type="protein sequence ID" value="TCO12966.1"/>
    <property type="molecule type" value="Genomic_DNA"/>
</dbReference>
<evidence type="ECO:0000313" key="2">
    <source>
        <dbReference type="Proteomes" id="UP000295818"/>
    </source>
</evidence>
<accession>A0ABY2BAL8</accession>
<name>A0ABY2BAL8_9ACTN</name>
<evidence type="ECO:0000313" key="1">
    <source>
        <dbReference type="EMBL" id="TCO12966.1"/>
    </source>
</evidence>
<proteinExistence type="predicted"/>
<sequence length="45" mass="4978">MTPGTCGGGITLIRWGQLTSVEEIVCRGTTETILLEWSVDHGFRR</sequence>
<keyword evidence="2" id="KW-1185">Reference proteome</keyword>
<dbReference type="Proteomes" id="UP000295818">
    <property type="component" value="Unassembled WGS sequence"/>
</dbReference>
<reference evidence="1 2" key="1">
    <citation type="journal article" date="2015" name="Stand. Genomic Sci.">
        <title>Genomic Encyclopedia of Bacterial and Archaeal Type Strains, Phase III: the genomes of soil and plant-associated and newly described type strains.</title>
        <authorList>
            <person name="Whitman W.B."/>
            <person name="Woyke T."/>
            <person name="Klenk H.P."/>
            <person name="Zhou Y."/>
            <person name="Lilburn T.G."/>
            <person name="Beck B.J."/>
            <person name="De Vos P."/>
            <person name="Vandamme P."/>
            <person name="Eisen J.A."/>
            <person name="Garrity G."/>
            <person name="Hugenholtz P."/>
            <person name="Kyrpides N.C."/>
        </authorList>
    </citation>
    <scope>NUCLEOTIDE SEQUENCE [LARGE SCALE GENOMIC DNA]</scope>
    <source>
        <strain evidence="1 2">VKM Ac-2538</strain>
    </source>
</reference>
<comment type="caution">
    <text evidence="1">The sequence shown here is derived from an EMBL/GenBank/DDBJ whole genome shotgun (WGS) entry which is preliminary data.</text>
</comment>
<gene>
    <name evidence="1" type="ORF">EV644_12490</name>
</gene>
<protein>
    <submittedName>
        <fullName evidence="1">Uncharacterized protein</fullName>
    </submittedName>
</protein>